<dbReference type="GO" id="GO:0006914">
    <property type="term" value="P:autophagy"/>
    <property type="evidence" value="ECO:0007669"/>
    <property type="project" value="TreeGrafter"/>
</dbReference>
<keyword evidence="6" id="KW-1185">Reference proteome</keyword>
<keyword evidence="4" id="KW-0653">Protein transport</keyword>
<evidence type="ECO:0000256" key="2">
    <source>
        <dbReference type="ARBA" id="ARBA00022448"/>
    </source>
</evidence>
<evidence type="ECO:0000259" key="5">
    <source>
        <dbReference type="PROSITE" id="PS50219"/>
    </source>
</evidence>
<dbReference type="PANTHER" id="PTHR12894">
    <property type="entry name" value="CNH DOMAIN CONTAINING"/>
    <property type="match status" value="1"/>
</dbReference>
<keyword evidence="2" id="KW-0813">Transport</keyword>
<dbReference type="GO" id="GO:0015031">
    <property type="term" value="P:protein transport"/>
    <property type="evidence" value="ECO:0007669"/>
    <property type="project" value="UniProtKB-KW"/>
</dbReference>
<name>A0AAF3EH95_9BILA</name>
<feature type="domain" description="CNH" evidence="5">
    <location>
        <begin position="23"/>
        <end position="289"/>
    </location>
</feature>
<evidence type="ECO:0000256" key="1">
    <source>
        <dbReference type="ARBA" id="ARBA00004496"/>
    </source>
</evidence>
<evidence type="ECO:0000256" key="4">
    <source>
        <dbReference type="ARBA" id="ARBA00022927"/>
    </source>
</evidence>
<keyword evidence="3" id="KW-0963">Cytoplasm</keyword>
<dbReference type="InterPro" id="IPR032914">
    <property type="entry name" value="Vam6/VPS39/TRAP1"/>
</dbReference>
<dbReference type="AlphaFoldDB" id="A0AAF3EH95"/>
<dbReference type="SUPFAM" id="SSF50978">
    <property type="entry name" value="WD40 repeat-like"/>
    <property type="match status" value="1"/>
</dbReference>
<protein>
    <recommendedName>
        <fullName evidence="5">CNH domain-containing protein</fullName>
    </recommendedName>
</protein>
<dbReference type="PANTHER" id="PTHR12894:SF27">
    <property type="entry name" value="TRANSFORMING GROWTH FACTOR-BETA RECEPTOR-ASSOCIATED PROTEIN 1"/>
    <property type="match status" value="1"/>
</dbReference>
<sequence>MEEGTSLFEARLAHDLTISLEPSEVITCISGSATEVFVGSSLGRIFHFRISEKEGNRQMRPIQMIRLPIKTPIASLDYASALELLMAIANSTLYEISLETKEIINHKSEVISFSINNSPTNDNPFVLQFALGTLGKKILLMEKNNYQNEAIQRITCPGLVLSLAYNKHSICYSSGSEYFVYDIQRRVAIPLFPFDAQLLRRPLVSVVDQSEYLLVGMDGLCIFVSPSGASTRPPFHIPSPPIRNFLFSQQFIYVCTDGKIYGISNNNLRIEQVIEIDGVRTIANLDGRIFGGSNTGIYVVEPISWESQVETLLEKGKTNEALKTAEERVKNNFSDEGFLKLNDLRQKIGFQCFFEGNFEKANELFNEGELDPFELIQLIPELNNDFRATHLHNYSSIKDVQNADQDSIIDFIKKYLVSKQREEQKKLIETTLLELNILEGKVDKIKNYDQLDLEKLEIFLNYHEKHNLRAHVLFQMKNDEKAFKIWQDLHAGRLEETSFNLDVIVHHLQRTENPKAFAKTLDWLCNVDSSRIKEILNRYRCICEPNEILKALEQNKDLLIWYLEGLRGNGDFNWDTTLAIHYVEMIENDKATDPNTHSKLREILLKSKQLDRGEIGEKLDNLAKLEVEKILLEARMNPEQAVLSLIQKRELNVAEMVCTEFGHENPQLGTILLKEFLANPNSAFSTDSIGRLLNKMAGYANPEEIVKQLPPGTTLNEISGFLSRSLSFVDGRRAAADMGAYFATIRVTKEGQPNANFKQKPVLMDEDSTCAVCKRSVSLIEKLKILSTGFVIHADCMPHPHLCPVTNQIFPEQMFEP</sequence>
<dbReference type="InterPro" id="IPR036322">
    <property type="entry name" value="WD40_repeat_dom_sf"/>
</dbReference>
<proteinExistence type="predicted"/>
<evidence type="ECO:0000256" key="3">
    <source>
        <dbReference type="ARBA" id="ARBA00022490"/>
    </source>
</evidence>
<evidence type="ECO:0000313" key="6">
    <source>
        <dbReference type="Proteomes" id="UP000887575"/>
    </source>
</evidence>
<dbReference type="WBParaSite" id="MBELARI_LOCUS13369">
    <property type="protein sequence ID" value="MBELARI_LOCUS13369"/>
    <property type="gene ID" value="MBELARI_LOCUS13369"/>
</dbReference>
<organism evidence="6 7">
    <name type="scientific">Mesorhabditis belari</name>
    <dbReference type="NCBI Taxonomy" id="2138241"/>
    <lineage>
        <taxon>Eukaryota</taxon>
        <taxon>Metazoa</taxon>
        <taxon>Ecdysozoa</taxon>
        <taxon>Nematoda</taxon>
        <taxon>Chromadorea</taxon>
        <taxon>Rhabditida</taxon>
        <taxon>Rhabditina</taxon>
        <taxon>Rhabditomorpha</taxon>
        <taxon>Rhabditoidea</taxon>
        <taxon>Rhabditidae</taxon>
        <taxon>Mesorhabditinae</taxon>
        <taxon>Mesorhabditis</taxon>
    </lineage>
</organism>
<dbReference type="GO" id="GO:0034058">
    <property type="term" value="P:endosomal vesicle fusion"/>
    <property type="evidence" value="ECO:0007669"/>
    <property type="project" value="TreeGrafter"/>
</dbReference>
<dbReference type="PROSITE" id="PS50219">
    <property type="entry name" value="CNH"/>
    <property type="match status" value="1"/>
</dbReference>
<accession>A0AAF3EH95</accession>
<evidence type="ECO:0000313" key="7">
    <source>
        <dbReference type="WBParaSite" id="MBELARI_LOCUS13369"/>
    </source>
</evidence>
<dbReference type="GO" id="GO:0016020">
    <property type="term" value="C:membrane"/>
    <property type="evidence" value="ECO:0007669"/>
    <property type="project" value="TreeGrafter"/>
</dbReference>
<dbReference type="Proteomes" id="UP000887575">
    <property type="component" value="Unassembled WGS sequence"/>
</dbReference>
<dbReference type="Pfam" id="PF00780">
    <property type="entry name" value="CNH"/>
    <property type="match status" value="1"/>
</dbReference>
<dbReference type="GO" id="GO:0005737">
    <property type="term" value="C:cytoplasm"/>
    <property type="evidence" value="ECO:0007669"/>
    <property type="project" value="UniProtKB-SubCell"/>
</dbReference>
<reference evidence="7" key="1">
    <citation type="submission" date="2024-02" db="UniProtKB">
        <authorList>
            <consortium name="WormBaseParasite"/>
        </authorList>
    </citation>
    <scope>IDENTIFICATION</scope>
</reference>
<dbReference type="InterPro" id="IPR001180">
    <property type="entry name" value="CNH_dom"/>
</dbReference>
<comment type="subcellular location">
    <subcellularLocation>
        <location evidence="1">Cytoplasm</location>
    </subcellularLocation>
</comment>